<comment type="caution">
    <text evidence="7">The sequence shown here is derived from an EMBL/GenBank/DDBJ whole genome shotgun (WGS) entry which is preliminary data.</text>
</comment>
<dbReference type="EMBL" id="WIXP02000001">
    <property type="protein sequence ID" value="KAF6215965.1"/>
    <property type="molecule type" value="Genomic_DNA"/>
</dbReference>
<feature type="transmembrane region" description="Helical" evidence="6">
    <location>
        <begin position="204"/>
        <end position="223"/>
    </location>
</feature>
<dbReference type="GO" id="GO:0005794">
    <property type="term" value="C:Golgi apparatus"/>
    <property type="evidence" value="ECO:0007669"/>
    <property type="project" value="TreeGrafter"/>
</dbReference>
<dbReference type="AlphaFoldDB" id="A0A6A4KKG2"/>
<feature type="transmembrane region" description="Helical" evidence="6">
    <location>
        <begin position="174"/>
        <end position="198"/>
    </location>
</feature>
<keyword evidence="5 6" id="KW-0472">Membrane</keyword>
<dbReference type="GO" id="GO:0032472">
    <property type="term" value="P:Golgi calcium ion transport"/>
    <property type="evidence" value="ECO:0007669"/>
    <property type="project" value="TreeGrafter"/>
</dbReference>
<name>A0A6A4KKG2_APOLU</name>
<dbReference type="GO" id="GO:0016020">
    <property type="term" value="C:membrane"/>
    <property type="evidence" value="ECO:0007669"/>
    <property type="project" value="UniProtKB-SubCell"/>
</dbReference>
<sequence>MRSVYRKELAKVNKSIRSEAGEEDIYKPSLWGRVRDAVKQSVFVVIARYLEHSSLHTSSPRRENQVYQHRNPDEVLQIGKFVRQYDATTLQVNILDDVTDVETTTEANVTGLDDKFLSTTDLQFEEYGVEVQNKSLGIGFVHGFIASSTVIIVSEIADKTFFIAAIMAMKHSRLAVFFGAILALAIMSVLSVVFGWAATIIPRIYTYYISTALFIIFGVKMLIEGYRMSPTGGQEEFEEVQSDLRRRDEEIEAEEKLKSIERVDEKREATTTGGEVKEAEKEALAPGLSLSVETVKKISCLKISRIVAQAFTLTFLAEWGDRSQLATIILAAREDVFGVTFGSIFGHSLCTGLAVLSGRYLAEKISVRSVTILGGIVFLIFAITALCMDPDDD</sequence>
<dbReference type="OrthoDB" id="442680at2759"/>
<evidence type="ECO:0000256" key="3">
    <source>
        <dbReference type="ARBA" id="ARBA00022692"/>
    </source>
</evidence>
<dbReference type="PANTHER" id="PTHR12608:SF1">
    <property type="entry name" value="TRANSMEMBRANE PROTEIN 165"/>
    <property type="match status" value="1"/>
</dbReference>
<evidence type="ECO:0000256" key="2">
    <source>
        <dbReference type="ARBA" id="ARBA00009190"/>
    </source>
</evidence>
<evidence type="ECO:0000256" key="6">
    <source>
        <dbReference type="RuleBase" id="RU365102"/>
    </source>
</evidence>
<comment type="caution">
    <text evidence="6">Lacks conserved residue(s) required for the propagation of feature annotation.</text>
</comment>
<dbReference type="InterPro" id="IPR001727">
    <property type="entry name" value="GDT1-like"/>
</dbReference>
<evidence type="ECO:0000313" key="8">
    <source>
        <dbReference type="Proteomes" id="UP000466442"/>
    </source>
</evidence>
<accession>A0A6A4KKG2</accession>
<dbReference type="PANTHER" id="PTHR12608">
    <property type="entry name" value="TRANSMEMBRANE PROTEIN HTP-1 RELATED"/>
    <property type="match status" value="1"/>
</dbReference>
<comment type="similarity">
    <text evidence="2 6">Belongs to the GDT1 family.</text>
</comment>
<evidence type="ECO:0000256" key="4">
    <source>
        <dbReference type="ARBA" id="ARBA00022989"/>
    </source>
</evidence>
<protein>
    <recommendedName>
        <fullName evidence="6">GDT1 family protein</fullName>
    </recommendedName>
</protein>
<evidence type="ECO:0000313" key="7">
    <source>
        <dbReference type="EMBL" id="KAF6215965.1"/>
    </source>
</evidence>
<dbReference type="GO" id="GO:0032468">
    <property type="term" value="P:Golgi calcium ion homeostasis"/>
    <property type="evidence" value="ECO:0007669"/>
    <property type="project" value="TreeGrafter"/>
</dbReference>
<gene>
    <name evidence="7" type="ORF">GE061_000302</name>
</gene>
<reference evidence="7" key="1">
    <citation type="journal article" date="2021" name="Mol. Ecol. Resour.">
        <title>Apolygus lucorum genome provides insights into omnivorousness and mesophyll feeding.</title>
        <authorList>
            <person name="Liu Y."/>
            <person name="Liu H."/>
            <person name="Wang H."/>
            <person name="Huang T."/>
            <person name="Liu B."/>
            <person name="Yang B."/>
            <person name="Yin L."/>
            <person name="Li B."/>
            <person name="Zhang Y."/>
            <person name="Zhang S."/>
            <person name="Jiang F."/>
            <person name="Zhang X."/>
            <person name="Ren Y."/>
            <person name="Wang B."/>
            <person name="Wang S."/>
            <person name="Lu Y."/>
            <person name="Wu K."/>
            <person name="Fan W."/>
            <person name="Wang G."/>
        </authorList>
    </citation>
    <scope>NUCLEOTIDE SEQUENCE</scope>
    <source>
        <strain evidence="7">12Hb</strain>
    </source>
</reference>
<dbReference type="Proteomes" id="UP000466442">
    <property type="component" value="Linkage Group LG1"/>
</dbReference>
<organism evidence="7 8">
    <name type="scientific">Apolygus lucorum</name>
    <name type="common">Small green plant bug</name>
    <name type="synonym">Lygocoris lucorum</name>
    <dbReference type="NCBI Taxonomy" id="248454"/>
    <lineage>
        <taxon>Eukaryota</taxon>
        <taxon>Metazoa</taxon>
        <taxon>Ecdysozoa</taxon>
        <taxon>Arthropoda</taxon>
        <taxon>Hexapoda</taxon>
        <taxon>Insecta</taxon>
        <taxon>Pterygota</taxon>
        <taxon>Neoptera</taxon>
        <taxon>Paraneoptera</taxon>
        <taxon>Hemiptera</taxon>
        <taxon>Heteroptera</taxon>
        <taxon>Panheteroptera</taxon>
        <taxon>Cimicomorpha</taxon>
        <taxon>Miridae</taxon>
        <taxon>Mirini</taxon>
        <taxon>Apolygus</taxon>
    </lineage>
</organism>
<comment type="subcellular location">
    <subcellularLocation>
        <location evidence="1 6">Membrane</location>
        <topology evidence="1 6">Multi-pass membrane protein</topology>
    </subcellularLocation>
</comment>
<proteinExistence type="inferred from homology"/>
<dbReference type="GO" id="GO:0015085">
    <property type="term" value="F:calcium ion transmembrane transporter activity"/>
    <property type="evidence" value="ECO:0007669"/>
    <property type="project" value="TreeGrafter"/>
</dbReference>
<evidence type="ECO:0000256" key="1">
    <source>
        <dbReference type="ARBA" id="ARBA00004141"/>
    </source>
</evidence>
<keyword evidence="3 6" id="KW-0812">Transmembrane</keyword>
<keyword evidence="8" id="KW-1185">Reference proteome</keyword>
<evidence type="ECO:0000256" key="5">
    <source>
        <dbReference type="ARBA" id="ARBA00023136"/>
    </source>
</evidence>
<feature type="transmembrane region" description="Helical" evidence="6">
    <location>
        <begin position="365"/>
        <end position="386"/>
    </location>
</feature>
<dbReference type="Pfam" id="PF01169">
    <property type="entry name" value="GDT1"/>
    <property type="match status" value="2"/>
</dbReference>
<dbReference type="GO" id="GO:0005384">
    <property type="term" value="F:manganese ion transmembrane transporter activity"/>
    <property type="evidence" value="ECO:0007669"/>
    <property type="project" value="TreeGrafter"/>
</dbReference>
<keyword evidence="4 6" id="KW-1133">Transmembrane helix</keyword>